<evidence type="ECO:0000313" key="10">
    <source>
        <dbReference type="EMBL" id="CCA69994.1"/>
    </source>
</evidence>
<evidence type="ECO:0000259" key="8">
    <source>
        <dbReference type="Pfam" id="PF00732"/>
    </source>
</evidence>
<gene>
    <name evidence="10" type="ORF">PIIN_03934</name>
</gene>
<dbReference type="GO" id="GO:0016614">
    <property type="term" value="F:oxidoreductase activity, acting on CH-OH group of donors"/>
    <property type="evidence" value="ECO:0007669"/>
    <property type="project" value="InterPro"/>
</dbReference>
<feature type="binding site" evidence="7">
    <location>
        <position position="588"/>
    </location>
    <ligand>
        <name>FAD</name>
        <dbReference type="ChEBI" id="CHEBI:57692"/>
    </ligand>
</feature>
<keyword evidence="4 7" id="KW-0274">FAD</keyword>
<feature type="active site" description="Proton donor" evidence="6">
    <location>
        <position position="555"/>
    </location>
</feature>
<protein>
    <submittedName>
        <fullName evidence="10">Related to Glucose oxidase</fullName>
    </submittedName>
</protein>
<dbReference type="GO" id="GO:0050660">
    <property type="term" value="F:flavin adenine dinucleotide binding"/>
    <property type="evidence" value="ECO:0007669"/>
    <property type="project" value="InterPro"/>
</dbReference>
<dbReference type="InterPro" id="IPR027424">
    <property type="entry name" value="Glucose_Oxidase_domain_2"/>
</dbReference>
<evidence type="ECO:0000256" key="2">
    <source>
        <dbReference type="ARBA" id="ARBA00010790"/>
    </source>
</evidence>
<reference evidence="10 11" key="1">
    <citation type="journal article" date="2011" name="PLoS Pathog.">
        <title>Endophytic Life Strategies Decoded by Genome and Transcriptome Analyses of the Mutualistic Root Symbiont Piriformospora indica.</title>
        <authorList>
            <person name="Zuccaro A."/>
            <person name="Lahrmann U."/>
            <person name="Guldener U."/>
            <person name="Langen G."/>
            <person name="Pfiffi S."/>
            <person name="Biedenkopf D."/>
            <person name="Wong P."/>
            <person name="Samans B."/>
            <person name="Grimm C."/>
            <person name="Basiewicz M."/>
            <person name="Murat C."/>
            <person name="Martin F."/>
            <person name="Kogel K.H."/>
        </authorList>
    </citation>
    <scope>NUCLEOTIDE SEQUENCE [LARGE SCALE GENOMIC DNA]</scope>
    <source>
        <strain evidence="10 11">DSM 11827</strain>
    </source>
</reference>
<accession>G4TFB6</accession>
<organism evidence="10 11">
    <name type="scientific">Serendipita indica (strain DSM 11827)</name>
    <name type="common">Root endophyte fungus</name>
    <name type="synonym">Piriformospora indica</name>
    <dbReference type="NCBI Taxonomy" id="1109443"/>
    <lineage>
        <taxon>Eukaryota</taxon>
        <taxon>Fungi</taxon>
        <taxon>Dikarya</taxon>
        <taxon>Basidiomycota</taxon>
        <taxon>Agaricomycotina</taxon>
        <taxon>Agaricomycetes</taxon>
        <taxon>Sebacinales</taxon>
        <taxon>Serendipitaceae</taxon>
        <taxon>Serendipita</taxon>
    </lineage>
</organism>
<comment type="caution">
    <text evidence="10">The sequence shown here is derived from an EMBL/GenBank/DDBJ whole genome shotgun (WGS) entry which is preliminary data.</text>
</comment>
<dbReference type="PANTHER" id="PTHR11552">
    <property type="entry name" value="GLUCOSE-METHANOL-CHOLINE GMC OXIDOREDUCTASE"/>
    <property type="match status" value="1"/>
</dbReference>
<feature type="domain" description="Glucose-methanol-choline oxidoreductase N-terminal" evidence="8">
    <location>
        <begin position="24"/>
        <end position="335"/>
    </location>
</feature>
<evidence type="ECO:0000256" key="3">
    <source>
        <dbReference type="ARBA" id="ARBA00022630"/>
    </source>
</evidence>
<dbReference type="Gene3D" id="3.30.560.10">
    <property type="entry name" value="Glucose Oxidase, domain 3"/>
    <property type="match status" value="1"/>
</dbReference>
<dbReference type="InParanoid" id="G4TFB6"/>
<dbReference type="Pfam" id="PF05199">
    <property type="entry name" value="GMC_oxred_C"/>
    <property type="match status" value="1"/>
</dbReference>
<evidence type="ECO:0000256" key="6">
    <source>
        <dbReference type="PIRSR" id="PIRSR000137-1"/>
    </source>
</evidence>
<dbReference type="InterPro" id="IPR000172">
    <property type="entry name" value="GMC_OxRdtase_N"/>
</dbReference>
<comment type="similarity">
    <text evidence="2">Belongs to the GMC oxidoreductase family.</text>
</comment>
<evidence type="ECO:0000313" key="11">
    <source>
        <dbReference type="Proteomes" id="UP000007148"/>
    </source>
</evidence>
<dbReference type="Gene3D" id="4.10.450.10">
    <property type="entry name" value="Glucose Oxidase, domain 2"/>
    <property type="match status" value="1"/>
</dbReference>
<dbReference type="PANTHER" id="PTHR11552:SF218">
    <property type="entry name" value="GLUCOSE-METHANOL-CHOLINE OXIDOREDUCTASE N-TERMINAL DOMAIN-CONTAINING PROTEIN"/>
    <property type="match status" value="1"/>
</dbReference>
<dbReference type="Pfam" id="PF00732">
    <property type="entry name" value="GMC_oxred_N"/>
    <property type="match status" value="1"/>
</dbReference>
<dbReference type="Gene3D" id="3.50.50.60">
    <property type="entry name" value="FAD/NAD(P)-binding domain"/>
    <property type="match status" value="1"/>
</dbReference>
<proteinExistence type="inferred from homology"/>
<feature type="domain" description="Glucose-methanol-choline oxidoreductase C-terminal" evidence="9">
    <location>
        <begin position="473"/>
        <end position="607"/>
    </location>
</feature>
<evidence type="ECO:0000256" key="7">
    <source>
        <dbReference type="PIRSR" id="PIRSR000137-2"/>
    </source>
</evidence>
<dbReference type="AlphaFoldDB" id="G4TFB6"/>
<dbReference type="Proteomes" id="UP000007148">
    <property type="component" value="Unassembled WGS sequence"/>
</dbReference>
<evidence type="ECO:0000256" key="1">
    <source>
        <dbReference type="ARBA" id="ARBA00001974"/>
    </source>
</evidence>
<evidence type="ECO:0000256" key="4">
    <source>
        <dbReference type="ARBA" id="ARBA00022827"/>
    </source>
</evidence>
<dbReference type="SUPFAM" id="SSF51905">
    <property type="entry name" value="FAD/NAD(P)-binding domain"/>
    <property type="match status" value="1"/>
</dbReference>
<dbReference type="SUPFAM" id="SSF54373">
    <property type="entry name" value="FAD-linked reductases, C-terminal domain"/>
    <property type="match status" value="1"/>
</dbReference>
<dbReference type="HOGENOM" id="CLU_002865_6_0_1"/>
<name>G4TFB6_SERID</name>
<dbReference type="InterPro" id="IPR012132">
    <property type="entry name" value="GMC_OxRdtase"/>
</dbReference>
<dbReference type="InterPro" id="IPR036188">
    <property type="entry name" value="FAD/NAD-bd_sf"/>
</dbReference>
<dbReference type="eggNOG" id="KOG1238">
    <property type="taxonomic scope" value="Eukaryota"/>
</dbReference>
<dbReference type="OMA" id="TDPDPNM"/>
<sequence length="654" mass="69754">MPSKAALSSVLLVALGAAVVNKAFDFIIVGGGAAGLALAARLSEDSSRTVAVIEAGDDGQAVMERILVPALTYLQGVAVPGASHDWGYWTNSLGRWLHQPRAKILGGSTAVNALYMVRASSVEHDSWASLLPNADQDWSWNGFYPYMLKTENFTAPADASLTGTTVNETAHGRSGPVHVSYPQYTYPSAALWTPTMANLGLKTSDPQGGEGWGGYITPTTINPDDGTRSYAKTAYLDPTKDRSNLIVLLNSQATKITFDTSGSVPRASGVDFAQQSGGRTYHVEAKSEVIISAGVFGTPQLLQLSGIGPKALLDSFSINTIADLPGVGHHFQDHVLVPLSWSLVNRTVSGDLLVQNATFAAEQLALFHQGQLSQSLMSAPNNGIGYVSLKRLFDNDTYTAQFVQELRANMTSVVNNQGYTDDTLKAGYELTYSSEVDTLANTEVGAIELLLSSFGSWNQVNTTINMQAALQHPFSRGSVMINSTDPFVNPVITANYLNTDSDWEILRAGVKYLRKVASTQPLASLIQEELAPGPAVQTDKQIDDWMYLNAGTQYHPASTSSMLPLDKGGVVDPSLKVYKTQGLRIVDGSVIPIGLCAHLMGPTYAIAEKAADIIKANPTPNRTPNISGAASVRPSVPMLSSLLALVASVIVFSL</sequence>
<dbReference type="InterPro" id="IPR007867">
    <property type="entry name" value="GMC_OxRtase_C"/>
</dbReference>
<keyword evidence="5" id="KW-0560">Oxidoreductase</keyword>
<evidence type="ECO:0000259" key="9">
    <source>
        <dbReference type="Pfam" id="PF05199"/>
    </source>
</evidence>
<evidence type="ECO:0000256" key="5">
    <source>
        <dbReference type="ARBA" id="ARBA00023002"/>
    </source>
</evidence>
<dbReference type="PIRSF" id="PIRSF000137">
    <property type="entry name" value="Alcohol_oxidase"/>
    <property type="match status" value="1"/>
</dbReference>
<dbReference type="STRING" id="1109443.G4TFB6"/>
<keyword evidence="3" id="KW-0285">Flavoprotein</keyword>
<keyword evidence="11" id="KW-1185">Reference proteome</keyword>
<dbReference type="EMBL" id="CAFZ01000069">
    <property type="protein sequence ID" value="CCA69994.1"/>
    <property type="molecule type" value="Genomic_DNA"/>
</dbReference>
<dbReference type="OrthoDB" id="269227at2759"/>
<comment type="cofactor">
    <cofactor evidence="1 7">
        <name>FAD</name>
        <dbReference type="ChEBI" id="CHEBI:57692"/>
    </cofactor>
</comment>
<feature type="active site" description="Proton acceptor" evidence="6">
    <location>
        <position position="598"/>
    </location>
</feature>